<organism evidence="2">
    <name type="scientific">bioreactor metagenome</name>
    <dbReference type="NCBI Taxonomy" id="1076179"/>
    <lineage>
        <taxon>unclassified sequences</taxon>
        <taxon>metagenomes</taxon>
        <taxon>ecological metagenomes</taxon>
    </lineage>
</organism>
<feature type="transmembrane region" description="Helical" evidence="1">
    <location>
        <begin position="304"/>
        <end position="333"/>
    </location>
</feature>
<feature type="transmembrane region" description="Helical" evidence="1">
    <location>
        <begin position="38"/>
        <end position="58"/>
    </location>
</feature>
<reference evidence="2" key="1">
    <citation type="submission" date="2019-08" db="EMBL/GenBank/DDBJ databases">
        <authorList>
            <person name="Kucharzyk K."/>
            <person name="Murdoch R.W."/>
            <person name="Higgins S."/>
            <person name="Loffler F."/>
        </authorList>
    </citation>
    <scope>NUCLEOTIDE SEQUENCE</scope>
</reference>
<feature type="transmembrane region" description="Helical" evidence="1">
    <location>
        <begin position="133"/>
        <end position="154"/>
    </location>
</feature>
<name>A0A644YEQ6_9ZZZZ</name>
<proteinExistence type="predicted"/>
<keyword evidence="1" id="KW-1133">Transmembrane helix</keyword>
<feature type="transmembrane region" description="Helical" evidence="1">
    <location>
        <begin position="262"/>
        <end position="283"/>
    </location>
</feature>
<dbReference type="AlphaFoldDB" id="A0A644YEQ6"/>
<feature type="transmembrane region" description="Helical" evidence="1">
    <location>
        <begin position="105"/>
        <end position="127"/>
    </location>
</feature>
<dbReference type="EMBL" id="VSSQ01004720">
    <property type="protein sequence ID" value="MPM26381.1"/>
    <property type="molecule type" value="Genomic_DNA"/>
</dbReference>
<keyword evidence="1" id="KW-0812">Transmembrane</keyword>
<evidence type="ECO:0000256" key="1">
    <source>
        <dbReference type="SAM" id="Phobius"/>
    </source>
</evidence>
<evidence type="ECO:0000313" key="2">
    <source>
        <dbReference type="EMBL" id="MPM26381.1"/>
    </source>
</evidence>
<feature type="transmembrane region" description="Helical" evidence="1">
    <location>
        <begin position="339"/>
        <end position="367"/>
    </location>
</feature>
<sequence>MRCKKSEIQHRYDVRLHPVCVLPFHAAMKFLFPRSVWIRALLVALIFTTCAISVRYFWGYPRCQNDELNWVQIAQQIDGGHDWPISGPSFMFLLRGLSALTEMRYVHLISGLGIFSVFLGTVLIVLGYTQLRIARPGITLVALALSSYFWVPLLEARPQQWGQIHVFIGAITAWLWLHRKNGGWLFFPILALTSISHILSHAILVFLCTVLALADYFENRPLTKRHVIVIACTLLSLIVYVLPNGPYQTMLRDIEQNHLRRLLAYAPYIGGIALVTVFLVMLLKPKLHWRPDWSRKTVEYALAHQNLICASLLLAFFIAMSIQASVLPAAAWLPYNGSVWTFFIFQTGNLIFAVVFISGVFAFLRALLTREIDADHARLLIWSLVAFTTLGIVALTASFWLLDTNWVLRLINYAILFAAPIAALGLSRVPLLPRHPAMHLLGLPLFVVSICQAVRPDGFLNC</sequence>
<feature type="transmembrane region" description="Helical" evidence="1">
    <location>
        <begin position="189"/>
        <end position="214"/>
    </location>
</feature>
<gene>
    <name evidence="2" type="ORF">SDC9_72882</name>
</gene>
<feature type="transmembrane region" description="Helical" evidence="1">
    <location>
        <begin position="406"/>
        <end position="426"/>
    </location>
</feature>
<feature type="transmembrane region" description="Helical" evidence="1">
    <location>
        <begin position="161"/>
        <end position="177"/>
    </location>
</feature>
<protein>
    <recommendedName>
        <fullName evidence="3">Glycosyltransferase RgtA/B/C/D-like domain-containing protein</fullName>
    </recommendedName>
</protein>
<feature type="transmembrane region" description="Helical" evidence="1">
    <location>
        <begin position="226"/>
        <end position="242"/>
    </location>
</feature>
<evidence type="ECO:0008006" key="3">
    <source>
        <dbReference type="Google" id="ProtNLM"/>
    </source>
</evidence>
<feature type="transmembrane region" description="Helical" evidence="1">
    <location>
        <begin position="379"/>
        <end position="400"/>
    </location>
</feature>
<accession>A0A644YEQ6</accession>
<comment type="caution">
    <text evidence="2">The sequence shown here is derived from an EMBL/GenBank/DDBJ whole genome shotgun (WGS) entry which is preliminary data.</text>
</comment>
<keyword evidence="1" id="KW-0472">Membrane</keyword>